<reference evidence="11" key="1">
    <citation type="submission" date="2020-10" db="EMBL/GenBank/DDBJ databases">
        <authorList>
            <person name="Castelo-Branco R."/>
            <person name="Eusebio N."/>
            <person name="Adriana R."/>
            <person name="Vieira A."/>
            <person name="Brugerolle De Fraissinette N."/>
            <person name="Rezende De Castro R."/>
            <person name="Schneider M.P."/>
            <person name="Vasconcelos V."/>
            <person name="Leao P.N."/>
        </authorList>
    </citation>
    <scope>NUCLEOTIDE SEQUENCE</scope>
    <source>
        <strain evidence="11">LEGE 11479</strain>
    </source>
</reference>
<evidence type="ECO:0000256" key="5">
    <source>
        <dbReference type="ARBA" id="ARBA00022989"/>
    </source>
</evidence>
<comment type="subcellular location">
    <subcellularLocation>
        <location evidence="1">Cell membrane</location>
        <topology evidence="1">Multi-pass membrane protein</topology>
    </subcellularLocation>
</comment>
<accession>A0A929F6T3</accession>
<name>A0A929F6T3_LEPEC</name>
<dbReference type="InterPro" id="IPR010920">
    <property type="entry name" value="LSM_dom_sf"/>
</dbReference>
<dbReference type="RefSeq" id="WP_193994308.1">
    <property type="nucleotide sequence ID" value="NZ_JADEXP010000162.1"/>
</dbReference>
<dbReference type="InterPro" id="IPR023408">
    <property type="entry name" value="MscS_beta-dom_sf"/>
</dbReference>
<proteinExistence type="inferred from homology"/>
<keyword evidence="6 7" id="KW-0472">Membrane</keyword>
<dbReference type="Gene3D" id="2.30.30.60">
    <property type="match status" value="1"/>
</dbReference>
<evidence type="ECO:0000259" key="10">
    <source>
        <dbReference type="Pfam" id="PF21082"/>
    </source>
</evidence>
<evidence type="ECO:0000259" key="9">
    <source>
        <dbReference type="Pfam" id="PF00924"/>
    </source>
</evidence>
<keyword evidence="8" id="KW-0732">Signal</keyword>
<sequence>MARRVRRVRRGAIATTVTVWIVSWAVALMASSTAMAQVTEASALDPWFNDIDLWVILQACFASIVAYGLLLLIRITANALSENVPRRFRLIIKQSVPFLKGIVLIFTIGYLLKLFVNLTGRNLIALTGTIAVALGFAFKDYASSIIAGVVNLFEGPFRMGDRVQIGEHYGEVIDYGLRGLLLQTPDDNAVTIPHSLTWTSPISNANSGQLEAQVMTEFYFAHEADTELAVEILYQAAYSSRYTQLKLPVRVIVSEETWATHLKLRAYPMDARDEFIYKTDLILRIKKACARHHIPYPRSPAEDEL</sequence>
<evidence type="ECO:0000256" key="3">
    <source>
        <dbReference type="ARBA" id="ARBA00022475"/>
    </source>
</evidence>
<evidence type="ECO:0000256" key="4">
    <source>
        <dbReference type="ARBA" id="ARBA00022692"/>
    </source>
</evidence>
<evidence type="ECO:0000256" key="1">
    <source>
        <dbReference type="ARBA" id="ARBA00004651"/>
    </source>
</evidence>
<feature type="domain" description="Mechanosensitive ion channel MscS" evidence="9">
    <location>
        <begin position="140"/>
        <end position="206"/>
    </location>
</feature>
<dbReference type="InterPro" id="IPR006685">
    <property type="entry name" value="MscS_channel_2nd"/>
</dbReference>
<dbReference type="AlphaFoldDB" id="A0A929F6T3"/>
<protein>
    <submittedName>
        <fullName evidence="11">Mechanosensitive ion channel family protein</fullName>
    </submittedName>
</protein>
<evidence type="ECO:0000256" key="6">
    <source>
        <dbReference type="ARBA" id="ARBA00023136"/>
    </source>
</evidence>
<dbReference type="Pfam" id="PF00924">
    <property type="entry name" value="MS_channel_2nd"/>
    <property type="match status" value="1"/>
</dbReference>
<feature type="transmembrane region" description="Helical" evidence="7">
    <location>
        <begin position="53"/>
        <end position="77"/>
    </location>
</feature>
<dbReference type="InterPro" id="IPR011066">
    <property type="entry name" value="MscS_channel_C_sf"/>
</dbReference>
<evidence type="ECO:0000256" key="2">
    <source>
        <dbReference type="ARBA" id="ARBA00008017"/>
    </source>
</evidence>
<comment type="caution">
    <text evidence="11">The sequence shown here is derived from an EMBL/GenBank/DDBJ whole genome shotgun (WGS) entry which is preliminary data.</text>
</comment>
<dbReference type="InterPro" id="IPR049278">
    <property type="entry name" value="MS_channel_C"/>
</dbReference>
<dbReference type="Proteomes" id="UP000615026">
    <property type="component" value="Unassembled WGS sequence"/>
</dbReference>
<dbReference type="SUPFAM" id="SSF50182">
    <property type="entry name" value="Sm-like ribonucleoproteins"/>
    <property type="match status" value="1"/>
</dbReference>
<evidence type="ECO:0000256" key="7">
    <source>
        <dbReference type="SAM" id="Phobius"/>
    </source>
</evidence>
<dbReference type="Pfam" id="PF21082">
    <property type="entry name" value="MS_channel_3rd"/>
    <property type="match status" value="1"/>
</dbReference>
<dbReference type="SUPFAM" id="SSF82689">
    <property type="entry name" value="Mechanosensitive channel protein MscS (YggB), C-terminal domain"/>
    <property type="match status" value="1"/>
</dbReference>
<dbReference type="PANTHER" id="PTHR30221">
    <property type="entry name" value="SMALL-CONDUCTANCE MECHANOSENSITIVE CHANNEL"/>
    <property type="match status" value="1"/>
</dbReference>
<organism evidence="11 12">
    <name type="scientific">Leptolyngbya cf. ectocarpi LEGE 11479</name>
    <dbReference type="NCBI Taxonomy" id="1828722"/>
    <lineage>
        <taxon>Bacteria</taxon>
        <taxon>Bacillati</taxon>
        <taxon>Cyanobacteriota</taxon>
        <taxon>Cyanophyceae</taxon>
        <taxon>Leptolyngbyales</taxon>
        <taxon>Leptolyngbyaceae</taxon>
        <taxon>Leptolyngbya group</taxon>
        <taxon>Leptolyngbya</taxon>
    </lineage>
</organism>
<comment type="similarity">
    <text evidence="2">Belongs to the MscS (TC 1.A.23) family.</text>
</comment>
<feature type="chain" id="PRO_5038084744" evidence="8">
    <location>
        <begin position="37"/>
        <end position="305"/>
    </location>
</feature>
<dbReference type="EMBL" id="JADEXP010000162">
    <property type="protein sequence ID" value="MBE9068360.1"/>
    <property type="molecule type" value="Genomic_DNA"/>
</dbReference>
<keyword evidence="12" id="KW-1185">Reference proteome</keyword>
<feature type="signal peptide" evidence="8">
    <location>
        <begin position="1"/>
        <end position="36"/>
    </location>
</feature>
<feature type="transmembrane region" description="Helical" evidence="7">
    <location>
        <begin position="98"/>
        <end position="116"/>
    </location>
</feature>
<keyword evidence="5 7" id="KW-1133">Transmembrane helix</keyword>
<dbReference type="GO" id="GO:0008381">
    <property type="term" value="F:mechanosensitive monoatomic ion channel activity"/>
    <property type="evidence" value="ECO:0007669"/>
    <property type="project" value="InterPro"/>
</dbReference>
<evidence type="ECO:0000256" key="8">
    <source>
        <dbReference type="SAM" id="SignalP"/>
    </source>
</evidence>
<dbReference type="InterPro" id="IPR045275">
    <property type="entry name" value="MscS_archaea/bacteria_type"/>
</dbReference>
<keyword evidence="4 7" id="KW-0812">Transmembrane</keyword>
<dbReference type="GO" id="GO:0005886">
    <property type="term" value="C:plasma membrane"/>
    <property type="evidence" value="ECO:0007669"/>
    <property type="project" value="UniProtKB-SubCell"/>
</dbReference>
<evidence type="ECO:0000313" key="12">
    <source>
        <dbReference type="Proteomes" id="UP000615026"/>
    </source>
</evidence>
<feature type="domain" description="Mechanosensitive ion channel MscS C-terminal" evidence="10">
    <location>
        <begin position="216"/>
        <end position="295"/>
    </location>
</feature>
<keyword evidence="3" id="KW-1003">Cell membrane</keyword>
<dbReference type="PANTHER" id="PTHR30221:SF1">
    <property type="entry name" value="SMALL-CONDUCTANCE MECHANOSENSITIVE CHANNEL"/>
    <property type="match status" value="1"/>
</dbReference>
<evidence type="ECO:0000313" key="11">
    <source>
        <dbReference type="EMBL" id="MBE9068360.1"/>
    </source>
</evidence>
<gene>
    <name evidence="11" type="ORF">IQ260_17040</name>
</gene>